<comment type="caution">
    <text evidence="1">The sequence shown here is derived from an EMBL/GenBank/DDBJ whole genome shotgun (WGS) entry which is preliminary data.</text>
</comment>
<reference evidence="1" key="1">
    <citation type="submission" date="2023-04" db="EMBL/GenBank/DDBJ databases">
        <title>A chromosome-level genome assembly of the parasitoid wasp Eretmocerus hayati.</title>
        <authorList>
            <person name="Zhong Y."/>
            <person name="Liu S."/>
            <person name="Liu Y."/>
        </authorList>
    </citation>
    <scope>NUCLEOTIDE SEQUENCE</scope>
    <source>
        <strain evidence="1">ZJU_SS_LIU_2023</strain>
    </source>
</reference>
<protein>
    <submittedName>
        <fullName evidence="1">Uncharacterized protein</fullName>
    </submittedName>
</protein>
<evidence type="ECO:0000313" key="2">
    <source>
        <dbReference type="Proteomes" id="UP001239111"/>
    </source>
</evidence>
<dbReference type="EMBL" id="CM056744">
    <property type="protein sequence ID" value="KAJ8666627.1"/>
    <property type="molecule type" value="Genomic_DNA"/>
</dbReference>
<accession>A0ACC2N8F5</accession>
<name>A0ACC2N8F5_9HYME</name>
<keyword evidence="2" id="KW-1185">Reference proteome</keyword>
<evidence type="ECO:0000313" key="1">
    <source>
        <dbReference type="EMBL" id="KAJ8666627.1"/>
    </source>
</evidence>
<proteinExistence type="predicted"/>
<sequence>MMAPRRKRGEPPLDSEGLLTASRETMRRKLIELNEQSLELSQTLPEAEQSEPQEITNSNTISKTYSEDRALANFVDCNFTRVRYENNRAYEREVLGENMSPSYKRIQAAKERCYPEDIEGSESQAKISIQSLLNHSFSRLLMTFPDELIAALKNKILKLLIKWGMDGLSALSAFKQRWKEIENRVAALQRPLDTLMFLICMVPLKLVDEDNNVIWKNPTPSSTRYCRPIEFEFPKETTQNTIKKYEKYQEDMDNLQPFSSEVLGPEAVVTHECICSIIDGKTCNALTGQTCSNNCNVCRAKPSQLDDLKFAETVQVEPENLRFGLSPLHCRIRFMELCLCLAYIQDYQMLGGEILGGDKEICALVEAARQKMIQTQLQGVLGIGVDIVETNYGTSNDGNTSRRFFEDLKETAKIVGLDLRLIEMFKVILEVLNSPREINVEKYSDYCNEAMILYKNNYDWYPLPPSVHKALMHRAKIIEAHFQ</sequence>
<gene>
    <name evidence="1" type="ORF">QAD02_008289</name>
</gene>
<dbReference type="Proteomes" id="UP001239111">
    <property type="component" value="Chromosome 4"/>
</dbReference>
<organism evidence="1 2">
    <name type="scientific">Eretmocerus hayati</name>
    <dbReference type="NCBI Taxonomy" id="131215"/>
    <lineage>
        <taxon>Eukaryota</taxon>
        <taxon>Metazoa</taxon>
        <taxon>Ecdysozoa</taxon>
        <taxon>Arthropoda</taxon>
        <taxon>Hexapoda</taxon>
        <taxon>Insecta</taxon>
        <taxon>Pterygota</taxon>
        <taxon>Neoptera</taxon>
        <taxon>Endopterygota</taxon>
        <taxon>Hymenoptera</taxon>
        <taxon>Apocrita</taxon>
        <taxon>Proctotrupomorpha</taxon>
        <taxon>Chalcidoidea</taxon>
        <taxon>Aphelinidae</taxon>
        <taxon>Aphelininae</taxon>
        <taxon>Eretmocerus</taxon>
    </lineage>
</organism>